<name>A0ABS7FCQ9_9NEIS</name>
<gene>
    <name evidence="1" type="ORF">KIF53_09545</name>
</gene>
<dbReference type="EMBL" id="JAHDTB010000006">
    <property type="protein sequence ID" value="MBW8287867.1"/>
    <property type="molecule type" value="Genomic_DNA"/>
</dbReference>
<dbReference type="Proteomes" id="UP000711178">
    <property type="component" value="Unassembled WGS sequence"/>
</dbReference>
<evidence type="ECO:0000313" key="2">
    <source>
        <dbReference type="Proteomes" id="UP000711178"/>
    </source>
</evidence>
<accession>A0ABS7FCQ9</accession>
<comment type="caution">
    <text evidence="1">The sequence shown here is derived from an EMBL/GenBank/DDBJ whole genome shotgun (WGS) entry which is preliminary data.</text>
</comment>
<evidence type="ECO:0008006" key="3">
    <source>
        <dbReference type="Google" id="ProtNLM"/>
    </source>
</evidence>
<organism evidence="1 2">
    <name type="scientific">Chromobacterium subtsugae</name>
    <dbReference type="NCBI Taxonomy" id="251747"/>
    <lineage>
        <taxon>Bacteria</taxon>
        <taxon>Pseudomonadati</taxon>
        <taxon>Pseudomonadota</taxon>
        <taxon>Betaproteobacteria</taxon>
        <taxon>Neisseriales</taxon>
        <taxon>Chromobacteriaceae</taxon>
        <taxon>Chromobacterium</taxon>
    </lineage>
</organism>
<sequence length="262" mass="28910">MSITLLGAGHHLHAARRIDGYSSCVHRAELRAPDGGTLTAYVKAFPSSKESKALANEIAGYLLARACGLSTAPRAFILLIHVRKLRKLFPEYTWPGGDDDLFPTWATEELQDSKLTLVSEADAIAWRQRVQQWTQLPAAITFHQWLQNIDANAGNLLWLGESDFALIDYADILGGQDWTADSLKTAGYLHNKLLHLAYGGVPDPASANAIEESHQFASQAWAQEKGTIIDWWDDLLKRKEAAAAAEFIESRSSADWIKGKVA</sequence>
<reference evidence="1 2" key="1">
    <citation type="submission" date="2021-05" db="EMBL/GenBank/DDBJ databases">
        <title>Draft Whole Genome Sequencing Of Biosensor Chromobacterium violaceum Strain CV026 Reveals A Regulatory RNA In Chromobacterium violaceum Phenotype Regulatory Network.</title>
        <authorList>
            <person name="Hong K.W."/>
            <person name="Chan K.G."/>
            <person name="Chang C.-Y."/>
        </authorList>
    </citation>
    <scope>NUCLEOTIDE SEQUENCE [LARGE SCALE GENOMIC DNA]</scope>
    <source>
        <strain evidence="1 2">ATCC 31532</strain>
    </source>
</reference>
<proteinExistence type="predicted"/>
<dbReference type="GeneID" id="89687536"/>
<keyword evidence="2" id="KW-1185">Reference proteome</keyword>
<evidence type="ECO:0000313" key="1">
    <source>
        <dbReference type="EMBL" id="MBW8287867.1"/>
    </source>
</evidence>
<protein>
    <recommendedName>
        <fullName evidence="3">Aminoglycoside phosphotransferase domain-containing protein</fullName>
    </recommendedName>
</protein>
<dbReference type="RefSeq" id="WP_043581373.1">
    <property type="nucleotide sequence ID" value="NZ_CP142381.1"/>
</dbReference>